<comment type="caution">
    <text evidence="2">The sequence shown here is derived from an EMBL/GenBank/DDBJ whole genome shotgun (WGS) entry which is preliminary data.</text>
</comment>
<dbReference type="SUPFAM" id="SSF52317">
    <property type="entry name" value="Class I glutamine amidotransferase-like"/>
    <property type="match status" value="1"/>
</dbReference>
<dbReference type="CDD" id="cd01741">
    <property type="entry name" value="GATase1_1"/>
    <property type="match status" value="1"/>
</dbReference>
<evidence type="ECO:0000259" key="1">
    <source>
        <dbReference type="Pfam" id="PF00117"/>
    </source>
</evidence>
<dbReference type="PANTHER" id="PTHR42695">
    <property type="entry name" value="GLUTAMINE AMIDOTRANSFERASE YLR126C-RELATED"/>
    <property type="match status" value="1"/>
</dbReference>
<dbReference type="EMBL" id="JADGMQ010000006">
    <property type="protein sequence ID" value="MBI1621114.1"/>
    <property type="molecule type" value="Genomic_DNA"/>
</dbReference>
<proteinExistence type="predicted"/>
<keyword evidence="3" id="KW-1185">Reference proteome</keyword>
<dbReference type="PANTHER" id="PTHR42695:SF5">
    <property type="entry name" value="GLUTAMINE AMIDOTRANSFERASE YLR126C-RELATED"/>
    <property type="match status" value="1"/>
</dbReference>
<dbReference type="InterPro" id="IPR044992">
    <property type="entry name" value="ChyE-like"/>
</dbReference>
<evidence type="ECO:0000313" key="3">
    <source>
        <dbReference type="Proteomes" id="UP000601789"/>
    </source>
</evidence>
<dbReference type="InterPro" id="IPR017926">
    <property type="entry name" value="GATASE"/>
</dbReference>
<dbReference type="RefSeq" id="WP_198476521.1">
    <property type="nucleotide sequence ID" value="NZ_JADGMQ010000006.1"/>
</dbReference>
<dbReference type="InterPro" id="IPR029062">
    <property type="entry name" value="Class_I_gatase-like"/>
</dbReference>
<dbReference type="Proteomes" id="UP000601789">
    <property type="component" value="Unassembled WGS sequence"/>
</dbReference>
<gene>
    <name evidence="2" type="ORF">IOD40_10620</name>
</gene>
<protein>
    <submittedName>
        <fullName evidence="2">Type 1 glutamine amidotransferase</fullName>
    </submittedName>
</protein>
<name>A0ABS0SE99_9HYPH</name>
<accession>A0ABS0SE99</accession>
<dbReference type="PROSITE" id="PS51273">
    <property type="entry name" value="GATASE_TYPE_1"/>
    <property type="match status" value="1"/>
</dbReference>
<dbReference type="Gene3D" id="3.40.50.880">
    <property type="match status" value="1"/>
</dbReference>
<keyword evidence="2" id="KW-0315">Glutamine amidotransferase</keyword>
<dbReference type="Pfam" id="PF00117">
    <property type="entry name" value="GATase"/>
    <property type="match status" value="1"/>
</dbReference>
<evidence type="ECO:0000313" key="2">
    <source>
        <dbReference type="EMBL" id="MBI1621114.1"/>
    </source>
</evidence>
<reference evidence="2 3" key="1">
    <citation type="submission" date="2020-10" db="EMBL/GenBank/DDBJ databases">
        <title>Aquamicrobium zhengzhouensis sp. nov., a exopolysaccharide producing bacterium isolated from farmland soil.</title>
        <authorList>
            <person name="Wang X."/>
        </authorList>
    </citation>
    <scope>NUCLEOTIDE SEQUENCE [LARGE SCALE GENOMIC DNA]</scope>
    <source>
        <strain evidence="3">cd-1</strain>
    </source>
</reference>
<feature type="domain" description="Glutamine amidotransferase" evidence="1">
    <location>
        <begin position="43"/>
        <end position="180"/>
    </location>
</feature>
<organism evidence="2 3">
    <name type="scientific">Aquamicrobium zhengzhouense</name>
    <dbReference type="NCBI Taxonomy" id="2781738"/>
    <lineage>
        <taxon>Bacteria</taxon>
        <taxon>Pseudomonadati</taxon>
        <taxon>Pseudomonadota</taxon>
        <taxon>Alphaproteobacteria</taxon>
        <taxon>Hyphomicrobiales</taxon>
        <taxon>Phyllobacteriaceae</taxon>
        <taxon>Aquamicrobium</taxon>
    </lineage>
</organism>
<sequence>MRVLVIQNFDGTELGLLGTALDEANATIETVRPYLGEALPKGASSHDALIVLGGGQNALADDTHPYFPELMALMRSFTAAGRSVLGICLGCQLLARAQGAENIIGGATEFGWQNVELNDDGEADPFFKGVDPSFPIFQWHDDTFILPRGAVRLAGSIKVHNQAFRLGRATYGVQFHFEADRKVVERWNTEFADWIAERQPDWTTRHPREAERYGAVADAIGLKIARNWVSTIRRAQSR</sequence>